<dbReference type="EMBL" id="JAHLQL010000002">
    <property type="protein sequence ID" value="MBU5591981.1"/>
    <property type="molecule type" value="Genomic_DNA"/>
</dbReference>
<gene>
    <name evidence="3" type="ORF">KQI89_09390</name>
</gene>
<proteinExistence type="predicted"/>
<keyword evidence="1" id="KW-0472">Membrane</keyword>
<dbReference type="Pfam" id="PF18917">
    <property type="entry name" value="LiaI-LiaF-like_TM1"/>
    <property type="match status" value="1"/>
</dbReference>
<keyword evidence="1" id="KW-1133">Transmembrane helix</keyword>
<dbReference type="InterPro" id="IPR043726">
    <property type="entry name" value="LiaI-LiaF-like_TM1"/>
</dbReference>
<sequence>MKKVGSFTLALSLIFLGTVLITRQMDPIMANFIFKFWPSIFILLGIEYLITYSINKSENRRNSFNFGVLIMVLVFLVIEGIYGLKINMLDRFRHVDKGYVNEFNIDKFISGRKINISKEETLFNNNIEVYGRNANITLEKAKEGVINLQGDVYLKEDYKGDNYDVKVERKGDTILIKLDDDYIKSVDLVIQIPNGATISFDINNLQIKSEDDMRDTDIEIKSNNGNFNLDNFKSIYLKNNNCNVNVRNTKIIDIYSNNSKISVENDVEKLNIKSNISSIDIDGDILEEGKIDVDSGKISMNSSKKNKLDIELSKGAVLSIDNEKITGSTFKRDEGEGSLKVRTKVGIININQGKYDF</sequence>
<feature type="transmembrane region" description="Helical" evidence="1">
    <location>
        <begin position="64"/>
        <end position="84"/>
    </location>
</feature>
<dbReference type="Proteomes" id="UP000736583">
    <property type="component" value="Unassembled WGS sequence"/>
</dbReference>
<organism evidence="3 4">
    <name type="scientific">Clostridium simiarum</name>
    <dbReference type="NCBI Taxonomy" id="2841506"/>
    <lineage>
        <taxon>Bacteria</taxon>
        <taxon>Bacillati</taxon>
        <taxon>Bacillota</taxon>
        <taxon>Clostridia</taxon>
        <taxon>Eubacteriales</taxon>
        <taxon>Clostridiaceae</taxon>
        <taxon>Clostridium</taxon>
    </lineage>
</organism>
<protein>
    <submittedName>
        <fullName evidence="3">DUF4097 family beta strand repeat protein</fullName>
    </submittedName>
</protein>
<keyword evidence="4" id="KW-1185">Reference proteome</keyword>
<feature type="domain" description="LiaI-LiaF-like transmembrane region" evidence="2">
    <location>
        <begin position="8"/>
        <end position="47"/>
    </location>
</feature>
<feature type="transmembrane region" description="Helical" evidence="1">
    <location>
        <begin position="32"/>
        <end position="52"/>
    </location>
</feature>
<dbReference type="RefSeq" id="WP_216456884.1">
    <property type="nucleotide sequence ID" value="NZ_JAHLQL010000002.1"/>
</dbReference>
<comment type="caution">
    <text evidence="3">The sequence shown here is derived from an EMBL/GenBank/DDBJ whole genome shotgun (WGS) entry which is preliminary data.</text>
</comment>
<name>A0ABS6F0G6_9CLOT</name>
<evidence type="ECO:0000256" key="1">
    <source>
        <dbReference type="SAM" id="Phobius"/>
    </source>
</evidence>
<evidence type="ECO:0000313" key="4">
    <source>
        <dbReference type="Proteomes" id="UP000736583"/>
    </source>
</evidence>
<accession>A0ABS6F0G6</accession>
<reference evidence="3 4" key="1">
    <citation type="submission" date="2021-06" db="EMBL/GenBank/DDBJ databases">
        <authorList>
            <person name="Sun Q."/>
            <person name="Li D."/>
        </authorList>
    </citation>
    <scope>NUCLEOTIDE SEQUENCE [LARGE SCALE GENOMIC DNA]</scope>
    <source>
        <strain evidence="3 4">MSJ-4</strain>
    </source>
</reference>
<evidence type="ECO:0000259" key="2">
    <source>
        <dbReference type="Pfam" id="PF18917"/>
    </source>
</evidence>
<keyword evidence="1" id="KW-0812">Transmembrane</keyword>
<evidence type="ECO:0000313" key="3">
    <source>
        <dbReference type="EMBL" id="MBU5591981.1"/>
    </source>
</evidence>